<dbReference type="RefSeq" id="WP_146987698.1">
    <property type="nucleotide sequence ID" value="NZ_CP042392.1"/>
</dbReference>
<protein>
    <submittedName>
        <fullName evidence="1">Type I-C CRISPR-associated protein Cas8c/Csd1</fullName>
    </submittedName>
</protein>
<dbReference type="Pfam" id="PF09709">
    <property type="entry name" value="Cas_Csd1"/>
    <property type="match status" value="1"/>
</dbReference>
<dbReference type="AlphaFoldDB" id="A0A5B8TC04"/>
<organism evidence="1 2">
    <name type="scientific">Loigolactobacillus coryniformis</name>
    <dbReference type="NCBI Taxonomy" id="1610"/>
    <lineage>
        <taxon>Bacteria</taxon>
        <taxon>Bacillati</taxon>
        <taxon>Bacillota</taxon>
        <taxon>Bacilli</taxon>
        <taxon>Lactobacillales</taxon>
        <taxon>Lactobacillaceae</taxon>
        <taxon>Loigolactobacillus</taxon>
    </lineage>
</organism>
<dbReference type="InterPro" id="IPR010144">
    <property type="entry name" value="CRISPR-assoc_prot_Csd1-typ"/>
</dbReference>
<reference evidence="1 2" key="1">
    <citation type="submission" date="2019-06" db="EMBL/GenBank/DDBJ databases">
        <title>Genome analyses of bacteria isolated from kimchi.</title>
        <authorList>
            <person name="Lee S."/>
            <person name="Ahn S."/>
            <person name="Roh S."/>
        </authorList>
    </citation>
    <scope>NUCLEOTIDE SEQUENCE [LARGE SCALE GENOMIC DNA]</scope>
    <source>
        <strain evidence="1 2">CBA3616</strain>
    </source>
</reference>
<dbReference type="EMBL" id="CP042392">
    <property type="protein sequence ID" value="QEA51977.1"/>
    <property type="molecule type" value="Genomic_DNA"/>
</dbReference>
<dbReference type="Proteomes" id="UP000321772">
    <property type="component" value="Chromosome"/>
</dbReference>
<proteinExistence type="predicted"/>
<dbReference type="NCBIfam" id="TIGR01863">
    <property type="entry name" value="cas_Csd1"/>
    <property type="match status" value="1"/>
</dbReference>
<accession>A0A5B8TC04</accession>
<name>A0A5B8TC04_9LACO</name>
<gene>
    <name evidence="1" type="primary">cas8c</name>
    <name evidence="1" type="ORF">FGL77_00620</name>
</gene>
<evidence type="ECO:0000313" key="2">
    <source>
        <dbReference type="Proteomes" id="UP000321772"/>
    </source>
</evidence>
<sequence>MSWLLDLYHTYQNNQALVGEPQRDHFGNEYTLLPESHSYQVANIEVVITSAGEFHSAQVLPKKGGNTLIPTTIGSASRGGKNPPPHPLQDKLQYVAGDLAEYSQEPERMKMFNDAYMTNLRAWCESDFSNDRVNSIYTYLKKKSLVADLIAHKTLFATDGQLLPKWNRDLTDKYGEKPAIFASLGAVEQTSAFVRFTVHDPGDSVPDVWADKNVYQSFIDYYHQQLPNIGLDYVTGEEMPLTDKHPAKIRYGGDMAKLISGNDTQGYTFRGRFATKDQVATIGYDVSDKGHKALRWLITKQGRNFDGRVFLAWSGAEVTVPQPEDSSLSIFGLSDSNLAKADTTDVTNANFAEQFNKAISGYLPKDNLKTQDRVYIMVLDSATPGRMDITYYQTLDKEQYLNRLRQWHTSMVWYLNYGKEKRFWGAPGLRDIADAAFGSRAKSQLLNTSISRLLKCVVDNAPLPRDLIQQLYWQASRPLTMERWEWEKTISIACSVLRRYYKEEQFTMTIDKEQTDRSFLYGRLLAVADVLESGVLRTENSNRATNALRYMNAFSQRPLSTWKIIEQNLQPYISKLAPQLRTYYQSYFDEINDKLQTTMTDDALDGKYLIGYHSQRFDLYQKKSEDDD</sequence>
<evidence type="ECO:0000313" key="1">
    <source>
        <dbReference type="EMBL" id="QEA51977.1"/>
    </source>
</evidence>